<protein>
    <submittedName>
        <fullName evidence="1">Uncharacterized protein</fullName>
    </submittedName>
</protein>
<dbReference type="EMBL" id="BGZK01000503">
    <property type="protein sequence ID" value="GBP47510.1"/>
    <property type="molecule type" value="Genomic_DNA"/>
</dbReference>
<dbReference type="AlphaFoldDB" id="A0A4C1W9E7"/>
<name>A0A4C1W9E7_EUMVA</name>
<evidence type="ECO:0000313" key="2">
    <source>
        <dbReference type="Proteomes" id="UP000299102"/>
    </source>
</evidence>
<evidence type="ECO:0000313" key="1">
    <source>
        <dbReference type="EMBL" id="GBP47510.1"/>
    </source>
</evidence>
<keyword evidence="2" id="KW-1185">Reference proteome</keyword>
<organism evidence="1 2">
    <name type="scientific">Eumeta variegata</name>
    <name type="common">Bagworm moth</name>
    <name type="synonym">Eumeta japonica</name>
    <dbReference type="NCBI Taxonomy" id="151549"/>
    <lineage>
        <taxon>Eukaryota</taxon>
        <taxon>Metazoa</taxon>
        <taxon>Ecdysozoa</taxon>
        <taxon>Arthropoda</taxon>
        <taxon>Hexapoda</taxon>
        <taxon>Insecta</taxon>
        <taxon>Pterygota</taxon>
        <taxon>Neoptera</taxon>
        <taxon>Endopterygota</taxon>
        <taxon>Lepidoptera</taxon>
        <taxon>Glossata</taxon>
        <taxon>Ditrysia</taxon>
        <taxon>Tineoidea</taxon>
        <taxon>Psychidae</taxon>
        <taxon>Oiketicinae</taxon>
        <taxon>Eumeta</taxon>
    </lineage>
</organism>
<proteinExistence type="predicted"/>
<comment type="caution">
    <text evidence="1">The sequence shown here is derived from an EMBL/GenBank/DDBJ whole genome shotgun (WGS) entry which is preliminary data.</text>
</comment>
<sequence>MSASILASSFALPPSVSWAGGGDRRVISKRLRLYNESSPRPSKGYCKVCRITRTAKTFASKCHDRIQVQGKYKTTSRRPKSLLGVSATGIFRLRGVPAALKAEAGTLNNTIAEGATRDL</sequence>
<gene>
    <name evidence="1" type="ORF">EVAR_30598_1</name>
</gene>
<accession>A0A4C1W9E7</accession>
<reference evidence="1 2" key="1">
    <citation type="journal article" date="2019" name="Commun. Biol.">
        <title>The bagworm genome reveals a unique fibroin gene that provides high tensile strength.</title>
        <authorList>
            <person name="Kono N."/>
            <person name="Nakamura H."/>
            <person name="Ohtoshi R."/>
            <person name="Tomita M."/>
            <person name="Numata K."/>
            <person name="Arakawa K."/>
        </authorList>
    </citation>
    <scope>NUCLEOTIDE SEQUENCE [LARGE SCALE GENOMIC DNA]</scope>
</reference>
<dbReference type="Proteomes" id="UP000299102">
    <property type="component" value="Unassembled WGS sequence"/>
</dbReference>